<comment type="caution">
    <text evidence="4">The sequence shown here is derived from an EMBL/GenBank/DDBJ whole genome shotgun (WGS) entry which is preliminary data.</text>
</comment>
<dbReference type="SUPFAM" id="SSF52172">
    <property type="entry name" value="CheY-like"/>
    <property type="match status" value="2"/>
</dbReference>
<dbReference type="InterPro" id="IPR052020">
    <property type="entry name" value="Cyclic_di-GMP/3'3'-cGAMP_PDE"/>
</dbReference>
<dbReference type="Gene3D" id="3.40.50.2300">
    <property type="match status" value="2"/>
</dbReference>
<dbReference type="GO" id="GO:0000160">
    <property type="term" value="P:phosphorelay signal transduction system"/>
    <property type="evidence" value="ECO:0007669"/>
    <property type="project" value="InterPro"/>
</dbReference>
<dbReference type="InterPro" id="IPR006675">
    <property type="entry name" value="HDIG_dom"/>
</dbReference>
<accession>A0A2G6KK01</accession>
<dbReference type="CDD" id="cd00077">
    <property type="entry name" value="HDc"/>
    <property type="match status" value="1"/>
</dbReference>
<feature type="domain" description="Response regulatory" evidence="2">
    <location>
        <begin position="131"/>
        <end position="249"/>
    </location>
</feature>
<dbReference type="PANTHER" id="PTHR45228">
    <property type="entry name" value="CYCLIC DI-GMP PHOSPHODIESTERASE TM_0186-RELATED"/>
    <property type="match status" value="1"/>
</dbReference>
<dbReference type="InterPro" id="IPR003607">
    <property type="entry name" value="HD/PDEase_dom"/>
</dbReference>
<name>A0A2G6KK01_9BACT</name>
<dbReference type="Gene3D" id="1.10.3210.10">
    <property type="entry name" value="Hypothetical protein af1432"/>
    <property type="match status" value="1"/>
</dbReference>
<gene>
    <name evidence="4" type="ORF">CSA56_02005</name>
</gene>
<feature type="domain" description="HD-GYP" evidence="3">
    <location>
        <begin position="266"/>
        <end position="455"/>
    </location>
</feature>
<dbReference type="Pfam" id="PF00072">
    <property type="entry name" value="Response_reg"/>
    <property type="match status" value="2"/>
</dbReference>
<dbReference type="InterPro" id="IPR011006">
    <property type="entry name" value="CheY-like_superfamily"/>
</dbReference>
<dbReference type="AlphaFoldDB" id="A0A2G6KK01"/>
<dbReference type="PANTHER" id="PTHR45228:SF1">
    <property type="entry name" value="CYCLIC DI-GMP PHOSPHODIESTERASE TM_0186"/>
    <property type="match status" value="1"/>
</dbReference>
<dbReference type="Proteomes" id="UP000230821">
    <property type="component" value="Unassembled WGS sequence"/>
</dbReference>
<dbReference type="InterPro" id="IPR001789">
    <property type="entry name" value="Sig_transdc_resp-reg_receiver"/>
</dbReference>
<dbReference type="SUPFAM" id="SSF109604">
    <property type="entry name" value="HD-domain/PDEase-like"/>
    <property type="match status" value="1"/>
</dbReference>
<feature type="modified residue" description="4-aspartylphosphate" evidence="1">
    <location>
        <position position="180"/>
    </location>
</feature>
<dbReference type="SMART" id="SM00448">
    <property type="entry name" value="REC"/>
    <property type="match status" value="2"/>
</dbReference>
<protein>
    <submittedName>
        <fullName evidence="4">Two-component system response regulator</fullName>
    </submittedName>
</protein>
<dbReference type="PROSITE" id="PS50110">
    <property type="entry name" value="RESPONSE_REGULATORY"/>
    <property type="match status" value="2"/>
</dbReference>
<reference evidence="4 5" key="1">
    <citation type="submission" date="2017-10" db="EMBL/GenBank/DDBJ databases">
        <title>Novel microbial diversity and functional potential in the marine mammal oral microbiome.</title>
        <authorList>
            <person name="Dudek N.K."/>
            <person name="Sun C.L."/>
            <person name="Burstein D."/>
            <person name="Kantor R.S."/>
            <person name="Aliaga Goltsman D.S."/>
            <person name="Bik E.M."/>
            <person name="Thomas B.C."/>
            <person name="Banfield J.F."/>
            <person name="Relman D.A."/>
        </authorList>
    </citation>
    <scope>NUCLEOTIDE SEQUENCE [LARGE SCALE GENOMIC DNA]</scope>
    <source>
        <strain evidence="4">DOLJORAL78_47_16</strain>
    </source>
</reference>
<dbReference type="Pfam" id="PF13487">
    <property type="entry name" value="HD_5"/>
    <property type="match status" value="1"/>
</dbReference>
<dbReference type="InterPro" id="IPR037522">
    <property type="entry name" value="HD_GYP_dom"/>
</dbReference>
<sequence>MNNFRILMIEDSASTRRGMIELLEPLRSEITEAQNGREGLALSQSQKFDLIITDLDMPEMDGIEFCQSLQKNPATRGIPIIIVSAFDSNSDIDLGFQAGAWAYVPKRDAKTTLLSTIQDVRSKFRFHHERLILVVDDSRLVCRLVKEGLEKAGFQVVTAKNGKIAYELVKQRKPDLILSDLDMPVMNGFEFCEALHASAQEEYASIPFVVMSTISDRGHMKRIIRRGAASYIVKPFNIDQLVILVERLLSDQFQILLKERERLETERTLMLASIASLVSALEARDPYTRGHSETVARIASGIARMLKVSHEEIEMVTIGGRLHDIGKIGIRDDVLLKPGALIAEEFDIIKQHPIIGANILKPIPSMTEIVSMVLYHHERPDGKGYPYGLTTIPFWASIIAVSDIYAALRSERPYQNSLPEDKALRIIRNSRGTQLTEESVDLFMAWHAAESHSVE</sequence>
<evidence type="ECO:0000256" key="1">
    <source>
        <dbReference type="PROSITE-ProRule" id="PRU00169"/>
    </source>
</evidence>
<dbReference type="NCBIfam" id="TIGR00277">
    <property type="entry name" value="HDIG"/>
    <property type="match status" value="1"/>
</dbReference>
<evidence type="ECO:0000259" key="3">
    <source>
        <dbReference type="PROSITE" id="PS51832"/>
    </source>
</evidence>
<feature type="domain" description="Response regulatory" evidence="2">
    <location>
        <begin position="5"/>
        <end position="121"/>
    </location>
</feature>
<keyword evidence="1" id="KW-0597">Phosphoprotein</keyword>
<dbReference type="EMBL" id="PDSK01000028">
    <property type="protein sequence ID" value="PIE35983.1"/>
    <property type="molecule type" value="Genomic_DNA"/>
</dbReference>
<dbReference type="PROSITE" id="PS51832">
    <property type="entry name" value="HD_GYP"/>
    <property type="match status" value="1"/>
</dbReference>
<evidence type="ECO:0000313" key="4">
    <source>
        <dbReference type="EMBL" id="PIE35983.1"/>
    </source>
</evidence>
<dbReference type="CDD" id="cd00156">
    <property type="entry name" value="REC"/>
    <property type="match status" value="2"/>
</dbReference>
<evidence type="ECO:0000313" key="5">
    <source>
        <dbReference type="Proteomes" id="UP000230821"/>
    </source>
</evidence>
<proteinExistence type="predicted"/>
<organism evidence="4 5">
    <name type="scientific">candidate division KSB3 bacterium</name>
    <dbReference type="NCBI Taxonomy" id="2044937"/>
    <lineage>
        <taxon>Bacteria</taxon>
        <taxon>candidate division KSB3</taxon>
    </lineage>
</organism>
<evidence type="ECO:0000259" key="2">
    <source>
        <dbReference type="PROSITE" id="PS50110"/>
    </source>
</evidence>
<dbReference type="SMART" id="SM00471">
    <property type="entry name" value="HDc"/>
    <property type="match status" value="1"/>
</dbReference>
<feature type="modified residue" description="4-aspartylphosphate" evidence="1">
    <location>
        <position position="54"/>
    </location>
</feature>